<keyword evidence="4" id="KW-0804">Transcription</keyword>
<dbReference type="EMBL" id="LGTC01000001">
    <property type="protein sequence ID" value="KNY25219.1"/>
    <property type="molecule type" value="Genomic_DNA"/>
</dbReference>
<dbReference type="Pfam" id="PF08281">
    <property type="entry name" value="Sigma70_r4_2"/>
    <property type="match status" value="1"/>
</dbReference>
<dbReference type="InterPro" id="IPR013325">
    <property type="entry name" value="RNA_pol_sigma_r2"/>
</dbReference>
<dbReference type="Pfam" id="PF04542">
    <property type="entry name" value="Sigma70_r2"/>
    <property type="match status" value="1"/>
</dbReference>
<dbReference type="eggNOG" id="COG1595">
    <property type="taxonomic scope" value="Bacteria"/>
</dbReference>
<dbReference type="SUPFAM" id="SSF88659">
    <property type="entry name" value="Sigma3 and sigma4 domains of RNA polymerase sigma factors"/>
    <property type="match status" value="1"/>
</dbReference>
<reference evidence="8" key="1">
    <citation type="submission" date="2015-07" db="EMBL/GenBank/DDBJ databases">
        <title>Near-Complete Genome Sequence of the Cellulolytic Bacterium Bacteroides (Pseudobacteroides) cellulosolvens ATCC 35603.</title>
        <authorList>
            <person name="Dassa B."/>
            <person name="Utturkar S.M."/>
            <person name="Klingeman D.M."/>
            <person name="Hurt R.A."/>
            <person name="Keller M."/>
            <person name="Xu J."/>
            <person name="Reddy Y.H.K."/>
            <person name="Borovok I."/>
            <person name="Grinberg I.R."/>
            <person name="Lamed R."/>
            <person name="Zhivin O."/>
            <person name="Bayer E.A."/>
            <person name="Brown S.D."/>
        </authorList>
    </citation>
    <scope>NUCLEOTIDE SEQUENCE [LARGE SCALE GENOMIC DNA]</scope>
    <source>
        <strain evidence="8">DSM 2933</strain>
    </source>
</reference>
<dbReference type="STRING" id="398512.Bccel_0476"/>
<dbReference type="AlphaFoldDB" id="A0A0L6JHM6"/>
<sequence>MSENEKYLLGLSKKGDIEAFELLMEKYQKRVFNIALRLLGNHDDASEVTQEVFIRIFKSMGSFKGESQISTWIYRIATNACLDELRKRKNKWVLSLDEEYHRENGDYIIQVEDDKPTPDVIVEQKNLKSAVNNAIHKLSEKYKLIIVLRDLQGFSYEEISEIVKTPVGTVKSRINRARLQLKEILLKEKELFSDNFVKDIERRAGDEKM</sequence>
<dbReference type="SUPFAM" id="SSF88946">
    <property type="entry name" value="Sigma2 domain of RNA polymerase sigma factors"/>
    <property type="match status" value="1"/>
</dbReference>
<gene>
    <name evidence="7" type="ORF">Bccel_0476</name>
</gene>
<dbReference type="Gene3D" id="1.10.1740.10">
    <property type="match status" value="1"/>
</dbReference>
<evidence type="ECO:0000256" key="4">
    <source>
        <dbReference type="ARBA" id="ARBA00023163"/>
    </source>
</evidence>
<evidence type="ECO:0000256" key="3">
    <source>
        <dbReference type="ARBA" id="ARBA00023082"/>
    </source>
</evidence>
<dbReference type="CDD" id="cd06171">
    <property type="entry name" value="Sigma70_r4"/>
    <property type="match status" value="1"/>
</dbReference>
<dbReference type="PANTHER" id="PTHR43133:SF51">
    <property type="entry name" value="RNA POLYMERASE SIGMA FACTOR"/>
    <property type="match status" value="1"/>
</dbReference>
<feature type="domain" description="RNA polymerase sigma-70 region 2" evidence="5">
    <location>
        <begin position="23"/>
        <end position="89"/>
    </location>
</feature>
<proteinExistence type="inferred from homology"/>
<name>A0A0L6JHM6_9FIRM</name>
<evidence type="ECO:0000259" key="6">
    <source>
        <dbReference type="Pfam" id="PF08281"/>
    </source>
</evidence>
<dbReference type="InterPro" id="IPR007627">
    <property type="entry name" value="RNA_pol_sigma70_r2"/>
</dbReference>
<evidence type="ECO:0000259" key="5">
    <source>
        <dbReference type="Pfam" id="PF04542"/>
    </source>
</evidence>
<dbReference type="Gene3D" id="1.10.10.10">
    <property type="entry name" value="Winged helix-like DNA-binding domain superfamily/Winged helix DNA-binding domain"/>
    <property type="match status" value="1"/>
</dbReference>
<comment type="similarity">
    <text evidence="1">Belongs to the sigma-70 factor family. ECF subfamily.</text>
</comment>
<dbReference type="PANTHER" id="PTHR43133">
    <property type="entry name" value="RNA POLYMERASE ECF-TYPE SIGMA FACTO"/>
    <property type="match status" value="1"/>
</dbReference>
<dbReference type="RefSeq" id="WP_036946486.1">
    <property type="nucleotide sequence ID" value="NZ_KN050763.1"/>
</dbReference>
<organism evidence="7 8">
    <name type="scientific">Pseudobacteroides cellulosolvens ATCC 35603 = DSM 2933</name>
    <dbReference type="NCBI Taxonomy" id="398512"/>
    <lineage>
        <taxon>Bacteria</taxon>
        <taxon>Bacillati</taxon>
        <taxon>Bacillota</taxon>
        <taxon>Clostridia</taxon>
        <taxon>Eubacteriales</taxon>
        <taxon>Oscillospiraceae</taxon>
        <taxon>Pseudobacteroides</taxon>
    </lineage>
</organism>
<evidence type="ECO:0000256" key="1">
    <source>
        <dbReference type="ARBA" id="ARBA00010641"/>
    </source>
</evidence>
<keyword evidence="8" id="KW-1185">Reference proteome</keyword>
<dbReference type="GO" id="GO:0006352">
    <property type="term" value="P:DNA-templated transcription initiation"/>
    <property type="evidence" value="ECO:0007669"/>
    <property type="project" value="InterPro"/>
</dbReference>
<comment type="caution">
    <text evidence="7">The sequence shown here is derived from an EMBL/GenBank/DDBJ whole genome shotgun (WGS) entry which is preliminary data.</text>
</comment>
<evidence type="ECO:0000313" key="7">
    <source>
        <dbReference type="EMBL" id="KNY25219.1"/>
    </source>
</evidence>
<accession>A0A0L6JHM6</accession>
<keyword evidence="3" id="KW-0731">Sigma factor</keyword>
<keyword evidence="2" id="KW-0805">Transcription regulation</keyword>
<dbReference type="InterPro" id="IPR013324">
    <property type="entry name" value="RNA_pol_sigma_r3/r4-like"/>
</dbReference>
<dbReference type="Proteomes" id="UP000036923">
    <property type="component" value="Unassembled WGS sequence"/>
</dbReference>
<feature type="domain" description="RNA polymerase sigma factor 70 region 4 type 2" evidence="6">
    <location>
        <begin position="131"/>
        <end position="181"/>
    </location>
</feature>
<evidence type="ECO:0000256" key="2">
    <source>
        <dbReference type="ARBA" id="ARBA00023015"/>
    </source>
</evidence>
<dbReference type="GO" id="GO:0016987">
    <property type="term" value="F:sigma factor activity"/>
    <property type="evidence" value="ECO:0007669"/>
    <property type="project" value="UniProtKB-KW"/>
</dbReference>
<evidence type="ECO:0000313" key="8">
    <source>
        <dbReference type="Proteomes" id="UP000036923"/>
    </source>
</evidence>
<dbReference type="InterPro" id="IPR039425">
    <property type="entry name" value="RNA_pol_sigma-70-like"/>
</dbReference>
<dbReference type="InterPro" id="IPR013249">
    <property type="entry name" value="RNA_pol_sigma70_r4_t2"/>
</dbReference>
<protein>
    <submittedName>
        <fullName evidence="7">RNA polymerase, sigma-24 subunit, RpoE, ECF subfamily</fullName>
    </submittedName>
</protein>
<dbReference type="OrthoDB" id="9784984at2"/>
<dbReference type="NCBIfam" id="TIGR02937">
    <property type="entry name" value="sigma70-ECF"/>
    <property type="match status" value="1"/>
</dbReference>
<dbReference type="InterPro" id="IPR036388">
    <property type="entry name" value="WH-like_DNA-bd_sf"/>
</dbReference>
<dbReference type="InterPro" id="IPR014284">
    <property type="entry name" value="RNA_pol_sigma-70_dom"/>
</dbReference>
<dbReference type="GO" id="GO:0003677">
    <property type="term" value="F:DNA binding"/>
    <property type="evidence" value="ECO:0007669"/>
    <property type="project" value="InterPro"/>
</dbReference>